<comment type="similarity">
    <text evidence="11">Belongs to the tRNA nucleotidyltransferase/poly(A) polymerase family. Bacterial CCA-adding enzyme type 3 subfamily.</text>
</comment>
<dbReference type="InterPro" id="IPR050264">
    <property type="entry name" value="Bact_CCA-adding_enz_type3_sf"/>
</dbReference>
<evidence type="ECO:0000313" key="15">
    <source>
        <dbReference type="EMBL" id="ASK63355.1"/>
    </source>
</evidence>
<comment type="function">
    <text evidence="11">Catalyzes the addition and repair of the essential 3'-terminal CCA sequence in tRNAs without using a nucleic acid template. Adds these three nucleotides in the order of C, C, and A to the tRNA nucleotide-73, using CTP and ATP as substrates and producing inorganic pyrophosphate. tRNA 3'-terminal CCA addition is required both for tRNA processing and repair. Also involved in tRNA surveillance by mediating tandem CCA addition to generate a CCACCA at the 3' terminus of unstable tRNAs. While stable tRNAs receive only 3'-terminal CCA, unstable tRNAs are marked with CCACCA and rapidly degraded.</text>
</comment>
<evidence type="ECO:0000256" key="9">
    <source>
        <dbReference type="ARBA" id="ARBA00022842"/>
    </source>
</evidence>
<dbReference type="SUPFAM" id="SSF81891">
    <property type="entry name" value="Poly A polymerase C-terminal region-like"/>
    <property type="match status" value="1"/>
</dbReference>
<dbReference type="InterPro" id="IPR002646">
    <property type="entry name" value="PolA_pol_head_dom"/>
</dbReference>
<dbReference type="GO" id="GO:0160016">
    <property type="term" value="F:CCACCA tRNA nucleotidyltransferase activity"/>
    <property type="evidence" value="ECO:0007669"/>
    <property type="project" value="RHEA"/>
</dbReference>
<evidence type="ECO:0000256" key="2">
    <source>
        <dbReference type="ARBA" id="ARBA00022679"/>
    </source>
</evidence>
<sequence length="401" mass="46299">MLDTIFNEAVDIMDKLEENGYQAYFVGGCVRDSLLKRPISDVDIATSAPPDKVQQLFPAVIPVGVMHGTVIVRHLGKSYEVTTFRVDGKYTDKRHPDEVEFIQTIDGDLKRRDFTINALAMNREGRIIDLFNGIDDLHQKVIRTVGKGIERFREDSLRIIRAIRFSSQLGFFIDPATLDDMKVVAPEITQLAVERVRVEITKFFGGRHINLGMDYLRSTELYKHLPVMINYPYIINKLPLKLFPLKDFSEVVVLFHYMEPAIPIKEWVTDWKCSNKEKWNVKELIASIDYFNKNGLDNWLVYCLSSAHIDAFIRLVTNLYSAENIPKRSKVMSIYNSLTIHQRDELKINGHDLIALFPSKKKGPWIHKTLKMVEKQVVLNHVANKNNELKDWVKWNPPGTN</sequence>
<dbReference type="InterPro" id="IPR043519">
    <property type="entry name" value="NT_sf"/>
</dbReference>
<feature type="binding site" evidence="11">
    <location>
        <position position="112"/>
    </location>
    <ligand>
        <name>CTP</name>
        <dbReference type="ChEBI" id="CHEBI:37563"/>
    </ligand>
</feature>
<feature type="binding site" evidence="11">
    <location>
        <position position="43"/>
    </location>
    <ligand>
        <name>Mg(2+)</name>
        <dbReference type="ChEBI" id="CHEBI:18420"/>
    </ligand>
</feature>
<dbReference type="NCBIfam" id="NF009814">
    <property type="entry name" value="PRK13299.1"/>
    <property type="match status" value="1"/>
</dbReference>
<evidence type="ECO:0000259" key="13">
    <source>
        <dbReference type="Pfam" id="PF12627"/>
    </source>
</evidence>
<comment type="catalytic activity">
    <reaction evidence="11">
        <text>a tRNA with a 3' CCA end + 2 CTP + ATP = a tRNA with a 3' CCACCA end + 3 diphosphate</text>
        <dbReference type="Rhea" id="RHEA:76235"/>
        <dbReference type="Rhea" id="RHEA-COMP:10468"/>
        <dbReference type="Rhea" id="RHEA-COMP:18655"/>
        <dbReference type="ChEBI" id="CHEBI:30616"/>
        <dbReference type="ChEBI" id="CHEBI:33019"/>
        <dbReference type="ChEBI" id="CHEBI:37563"/>
        <dbReference type="ChEBI" id="CHEBI:83071"/>
        <dbReference type="ChEBI" id="CHEBI:195187"/>
    </reaction>
</comment>
<dbReference type="InterPro" id="IPR023068">
    <property type="entry name" value="CCA-adding_enz_firmicutes"/>
</dbReference>
<feature type="binding site" evidence="11">
    <location>
        <position position="31"/>
    </location>
    <ligand>
        <name>ATP</name>
        <dbReference type="ChEBI" id="CHEBI:30616"/>
    </ligand>
</feature>
<name>A0A220U5N9_9BACI</name>
<keyword evidence="6 11" id="KW-0547">Nucleotide-binding</keyword>
<organism evidence="15 16">
    <name type="scientific">Virgibacillus phasianinus</name>
    <dbReference type="NCBI Taxonomy" id="2017483"/>
    <lineage>
        <taxon>Bacteria</taxon>
        <taxon>Bacillati</taxon>
        <taxon>Bacillota</taxon>
        <taxon>Bacilli</taxon>
        <taxon>Bacillales</taxon>
        <taxon>Bacillaceae</taxon>
        <taxon>Virgibacillus</taxon>
    </lineage>
</organism>
<keyword evidence="7 11" id="KW-0692">RNA repair</keyword>
<feature type="binding site" evidence="11">
    <location>
        <position position="41"/>
    </location>
    <ligand>
        <name>Mg(2+)</name>
        <dbReference type="ChEBI" id="CHEBI:18420"/>
    </ligand>
</feature>
<dbReference type="Pfam" id="PF13735">
    <property type="entry name" value="tRNA_NucTran2_2"/>
    <property type="match status" value="1"/>
</dbReference>
<dbReference type="CDD" id="cd05398">
    <property type="entry name" value="NT_ClassII-CCAase"/>
    <property type="match status" value="1"/>
</dbReference>
<evidence type="ECO:0000256" key="11">
    <source>
        <dbReference type="HAMAP-Rule" id="MF_01263"/>
    </source>
</evidence>
<feature type="binding site" evidence="11">
    <location>
        <position position="158"/>
    </location>
    <ligand>
        <name>ATP</name>
        <dbReference type="ChEBI" id="CHEBI:30616"/>
    </ligand>
</feature>
<feature type="binding site" evidence="11">
    <location>
        <position position="155"/>
    </location>
    <ligand>
        <name>ATP</name>
        <dbReference type="ChEBI" id="CHEBI:30616"/>
    </ligand>
</feature>
<dbReference type="Gene3D" id="1.10.3090.10">
    <property type="entry name" value="cca-adding enzyme, domain 2"/>
    <property type="match status" value="1"/>
</dbReference>
<dbReference type="AlphaFoldDB" id="A0A220U5N9"/>
<feature type="binding site" evidence="11">
    <location>
        <position position="155"/>
    </location>
    <ligand>
        <name>CTP</name>
        <dbReference type="ChEBI" id="CHEBI:37563"/>
    </ligand>
</feature>
<protein>
    <recommendedName>
        <fullName evidence="11">CCA-adding enzyme</fullName>
        <ecNumber evidence="11">2.7.7.72</ecNumber>
    </recommendedName>
    <alternativeName>
        <fullName evidence="11">CCA tRNA nucleotidyltransferase</fullName>
    </alternativeName>
    <alternativeName>
        <fullName evidence="11">tRNA CCA-pyrophosphorylase</fullName>
    </alternativeName>
    <alternativeName>
        <fullName evidence="11">tRNA adenylyl-/cytidylyl- transferase</fullName>
    </alternativeName>
    <alternativeName>
        <fullName evidence="11">tRNA nucleotidyltransferase</fullName>
    </alternativeName>
    <alternativeName>
        <fullName evidence="11">tRNA-NT</fullName>
    </alternativeName>
</protein>
<feature type="binding site" evidence="11">
    <location>
        <position position="161"/>
    </location>
    <ligand>
        <name>CTP</name>
        <dbReference type="ChEBI" id="CHEBI:37563"/>
    </ligand>
</feature>
<feature type="domain" description="Poly A polymerase head" evidence="12">
    <location>
        <begin position="23"/>
        <end position="143"/>
    </location>
</feature>
<comment type="subunit">
    <text evidence="11">Homodimer.</text>
</comment>
<feature type="domain" description="CCA-adding enzyme C-terminal" evidence="14">
    <location>
        <begin position="262"/>
        <end position="393"/>
    </location>
</feature>
<evidence type="ECO:0000256" key="10">
    <source>
        <dbReference type="ARBA" id="ARBA00022884"/>
    </source>
</evidence>
<proteinExistence type="inferred from homology"/>
<feature type="domain" description="tRNA nucleotidyltransferase/poly(A) polymerase RNA and SrmB- binding" evidence="13">
    <location>
        <begin position="170"/>
        <end position="227"/>
    </location>
</feature>
<dbReference type="HAMAP" id="MF_01263">
    <property type="entry name" value="CCA_bact_type3"/>
    <property type="match status" value="1"/>
</dbReference>
<dbReference type="EMBL" id="CP022315">
    <property type="protein sequence ID" value="ASK63355.1"/>
    <property type="molecule type" value="Genomic_DNA"/>
</dbReference>
<keyword evidence="8 11" id="KW-0067">ATP-binding</keyword>
<dbReference type="GO" id="GO:0004810">
    <property type="term" value="F:CCA tRNA nucleotidyltransferase activity"/>
    <property type="evidence" value="ECO:0007669"/>
    <property type="project" value="UniProtKB-UniRule"/>
</dbReference>
<dbReference type="Pfam" id="PF01743">
    <property type="entry name" value="PolyA_pol"/>
    <property type="match status" value="1"/>
</dbReference>
<keyword evidence="4 11" id="KW-0548">Nucleotidyltransferase</keyword>
<accession>A0A220U5N9</accession>
<dbReference type="GO" id="GO:0001680">
    <property type="term" value="P:tRNA 3'-terminal CCA addition"/>
    <property type="evidence" value="ECO:0007669"/>
    <property type="project" value="UniProtKB-UniRule"/>
</dbReference>
<feature type="binding site" evidence="11">
    <location>
        <position position="164"/>
    </location>
    <ligand>
        <name>CTP</name>
        <dbReference type="ChEBI" id="CHEBI:37563"/>
    </ligand>
</feature>
<dbReference type="Gene3D" id="3.30.460.10">
    <property type="entry name" value="Beta Polymerase, domain 2"/>
    <property type="match status" value="1"/>
</dbReference>
<evidence type="ECO:0000256" key="6">
    <source>
        <dbReference type="ARBA" id="ARBA00022741"/>
    </source>
</evidence>
<evidence type="ECO:0000259" key="12">
    <source>
        <dbReference type="Pfam" id="PF01743"/>
    </source>
</evidence>
<reference evidence="15 16" key="1">
    <citation type="submission" date="2017-07" db="EMBL/GenBank/DDBJ databases">
        <title>Virgibacillus sp. LM2416.</title>
        <authorList>
            <person name="Tak E.J."/>
            <person name="Bae J.-W."/>
        </authorList>
    </citation>
    <scope>NUCLEOTIDE SEQUENCE [LARGE SCALE GENOMIC DNA]</scope>
    <source>
        <strain evidence="15 16">LM2416</strain>
    </source>
</reference>
<dbReference type="PANTHER" id="PTHR46173">
    <property type="entry name" value="CCA TRNA NUCLEOTIDYLTRANSFERASE 1, MITOCHONDRIAL"/>
    <property type="match status" value="1"/>
</dbReference>
<keyword evidence="10 11" id="KW-0694">RNA-binding</keyword>
<evidence type="ECO:0000256" key="1">
    <source>
        <dbReference type="ARBA" id="ARBA00001946"/>
    </source>
</evidence>
<comment type="cofactor">
    <cofactor evidence="1 11">
        <name>Mg(2+)</name>
        <dbReference type="ChEBI" id="CHEBI:18420"/>
    </cofactor>
</comment>
<dbReference type="Pfam" id="PF12627">
    <property type="entry name" value="PolyA_pol_RNAbd"/>
    <property type="match status" value="1"/>
</dbReference>
<dbReference type="SUPFAM" id="SSF81301">
    <property type="entry name" value="Nucleotidyltransferase"/>
    <property type="match status" value="1"/>
</dbReference>
<feature type="binding site" evidence="11">
    <location>
        <position position="158"/>
    </location>
    <ligand>
        <name>CTP</name>
        <dbReference type="ChEBI" id="CHEBI:37563"/>
    </ligand>
</feature>
<dbReference type="KEGG" id="vil:CFK37_14915"/>
<comment type="miscellaneous">
    <text evidence="11">A single active site specifically recognizes both ATP and CTP and is responsible for their addition.</text>
</comment>
<feature type="binding site" evidence="11">
    <location>
        <position position="112"/>
    </location>
    <ligand>
        <name>ATP</name>
        <dbReference type="ChEBI" id="CHEBI:30616"/>
    </ligand>
</feature>
<dbReference type="Proteomes" id="UP000198312">
    <property type="component" value="Chromosome"/>
</dbReference>
<dbReference type="GO" id="GO:0042245">
    <property type="term" value="P:RNA repair"/>
    <property type="evidence" value="ECO:0007669"/>
    <property type="project" value="UniProtKB-KW"/>
</dbReference>
<dbReference type="OrthoDB" id="9805698at2"/>
<dbReference type="RefSeq" id="WP_089062614.1">
    <property type="nucleotide sequence ID" value="NZ_CP022315.1"/>
</dbReference>
<keyword evidence="2 11" id="KW-0808">Transferase</keyword>
<keyword evidence="3 11" id="KW-0819">tRNA processing</keyword>
<feature type="binding site" evidence="11">
    <location>
        <position position="31"/>
    </location>
    <ligand>
        <name>CTP</name>
        <dbReference type="ChEBI" id="CHEBI:37563"/>
    </ligand>
</feature>
<dbReference type="InterPro" id="IPR032828">
    <property type="entry name" value="PolyA_RNA-bd"/>
</dbReference>
<dbReference type="Gene3D" id="1.20.58.560">
    <property type="match status" value="1"/>
</dbReference>
<dbReference type="InterPro" id="IPR032810">
    <property type="entry name" value="CCA-adding_enz_C"/>
</dbReference>
<dbReference type="GO" id="GO:0000049">
    <property type="term" value="F:tRNA binding"/>
    <property type="evidence" value="ECO:0007669"/>
    <property type="project" value="UniProtKB-UniRule"/>
</dbReference>
<dbReference type="GO" id="GO:0005524">
    <property type="term" value="F:ATP binding"/>
    <property type="evidence" value="ECO:0007669"/>
    <property type="project" value="UniProtKB-UniRule"/>
</dbReference>
<dbReference type="PANTHER" id="PTHR46173:SF1">
    <property type="entry name" value="CCA TRNA NUCLEOTIDYLTRANSFERASE 1, MITOCHONDRIAL"/>
    <property type="match status" value="1"/>
</dbReference>
<comment type="catalytic activity">
    <reaction evidence="11">
        <text>a tRNA precursor + 2 CTP + ATP = a tRNA with a 3' CCA end + 3 diphosphate</text>
        <dbReference type="Rhea" id="RHEA:14433"/>
        <dbReference type="Rhea" id="RHEA-COMP:10465"/>
        <dbReference type="Rhea" id="RHEA-COMP:10468"/>
        <dbReference type="ChEBI" id="CHEBI:30616"/>
        <dbReference type="ChEBI" id="CHEBI:33019"/>
        <dbReference type="ChEBI" id="CHEBI:37563"/>
        <dbReference type="ChEBI" id="CHEBI:74896"/>
        <dbReference type="ChEBI" id="CHEBI:83071"/>
        <dbReference type="EC" id="2.7.7.72"/>
    </reaction>
</comment>
<dbReference type="GO" id="GO:0000287">
    <property type="term" value="F:magnesium ion binding"/>
    <property type="evidence" value="ECO:0007669"/>
    <property type="project" value="UniProtKB-UniRule"/>
</dbReference>
<feature type="binding site" evidence="11">
    <location>
        <position position="28"/>
    </location>
    <ligand>
        <name>CTP</name>
        <dbReference type="ChEBI" id="CHEBI:37563"/>
    </ligand>
</feature>
<evidence type="ECO:0000256" key="3">
    <source>
        <dbReference type="ARBA" id="ARBA00022694"/>
    </source>
</evidence>
<keyword evidence="5 11" id="KW-0479">Metal-binding</keyword>
<feature type="binding site" evidence="11">
    <location>
        <position position="161"/>
    </location>
    <ligand>
        <name>ATP</name>
        <dbReference type="ChEBI" id="CHEBI:30616"/>
    </ligand>
</feature>
<evidence type="ECO:0000256" key="8">
    <source>
        <dbReference type="ARBA" id="ARBA00022840"/>
    </source>
</evidence>
<evidence type="ECO:0000256" key="7">
    <source>
        <dbReference type="ARBA" id="ARBA00022800"/>
    </source>
</evidence>
<dbReference type="EC" id="2.7.7.72" evidence="11"/>
<evidence type="ECO:0000256" key="4">
    <source>
        <dbReference type="ARBA" id="ARBA00022695"/>
    </source>
</evidence>
<dbReference type="Gene3D" id="1.10.246.80">
    <property type="match status" value="1"/>
</dbReference>
<evidence type="ECO:0000313" key="16">
    <source>
        <dbReference type="Proteomes" id="UP000198312"/>
    </source>
</evidence>
<keyword evidence="16" id="KW-1185">Reference proteome</keyword>
<evidence type="ECO:0000259" key="14">
    <source>
        <dbReference type="Pfam" id="PF13735"/>
    </source>
</evidence>
<feature type="binding site" evidence="11">
    <location>
        <position position="28"/>
    </location>
    <ligand>
        <name>ATP</name>
        <dbReference type="ChEBI" id="CHEBI:30616"/>
    </ligand>
</feature>
<evidence type="ECO:0000256" key="5">
    <source>
        <dbReference type="ARBA" id="ARBA00022723"/>
    </source>
</evidence>
<feature type="binding site" evidence="11">
    <location>
        <position position="164"/>
    </location>
    <ligand>
        <name>ATP</name>
        <dbReference type="ChEBI" id="CHEBI:30616"/>
    </ligand>
</feature>
<keyword evidence="9 11" id="KW-0460">Magnesium</keyword>
<gene>
    <name evidence="11" type="primary">cca</name>
    <name evidence="15" type="ORF">CFK37_14915</name>
</gene>